<evidence type="ECO:0000313" key="2">
    <source>
        <dbReference type="Proteomes" id="UP000789860"/>
    </source>
</evidence>
<keyword evidence="2" id="KW-1185">Reference proteome</keyword>
<sequence>IAMAATFTSGALLNEAQSNFIYPMKHRIESRNNVAPMFADDGIPFSETTLITEDDVKIRTYVCKPQSDKEARKRPTILILH</sequence>
<reference evidence="1" key="1">
    <citation type="submission" date="2021-06" db="EMBL/GenBank/DDBJ databases">
        <authorList>
            <person name="Kallberg Y."/>
            <person name="Tangrot J."/>
            <person name="Rosling A."/>
        </authorList>
    </citation>
    <scope>NUCLEOTIDE SEQUENCE</scope>
    <source>
        <strain evidence="1">AU212A</strain>
    </source>
</reference>
<organism evidence="1 2">
    <name type="scientific">Scutellospora calospora</name>
    <dbReference type="NCBI Taxonomy" id="85575"/>
    <lineage>
        <taxon>Eukaryota</taxon>
        <taxon>Fungi</taxon>
        <taxon>Fungi incertae sedis</taxon>
        <taxon>Mucoromycota</taxon>
        <taxon>Glomeromycotina</taxon>
        <taxon>Glomeromycetes</taxon>
        <taxon>Diversisporales</taxon>
        <taxon>Gigasporaceae</taxon>
        <taxon>Scutellospora</taxon>
    </lineage>
</organism>
<proteinExistence type="predicted"/>
<name>A0ACA9PE91_9GLOM</name>
<gene>
    <name evidence="1" type="ORF">SCALOS_LOCUS10388</name>
</gene>
<accession>A0ACA9PE91</accession>
<evidence type="ECO:0000313" key="1">
    <source>
        <dbReference type="EMBL" id="CAG8698072.1"/>
    </source>
</evidence>
<dbReference type="Proteomes" id="UP000789860">
    <property type="component" value="Unassembled WGS sequence"/>
</dbReference>
<comment type="caution">
    <text evidence="1">The sequence shown here is derived from an EMBL/GenBank/DDBJ whole genome shotgun (WGS) entry which is preliminary data.</text>
</comment>
<protein>
    <submittedName>
        <fullName evidence="1">2105_t:CDS:1</fullName>
    </submittedName>
</protein>
<feature type="non-terminal residue" evidence="1">
    <location>
        <position position="81"/>
    </location>
</feature>
<feature type="non-terminal residue" evidence="1">
    <location>
        <position position="1"/>
    </location>
</feature>
<dbReference type="EMBL" id="CAJVPM010038414">
    <property type="protein sequence ID" value="CAG8698072.1"/>
    <property type="molecule type" value="Genomic_DNA"/>
</dbReference>